<dbReference type="EMBL" id="JACEFI010000005">
    <property type="protein sequence ID" value="KAH0598219.1"/>
    <property type="molecule type" value="Genomic_DNA"/>
</dbReference>
<name>A0A9P8S9D3_9HYPO</name>
<evidence type="ECO:0000313" key="2">
    <source>
        <dbReference type="Proteomes" id="UP000764110"/>
    </source>
</evidence>
<dbReference type="Proteomes" id="UP000764110">
    <property type="component" value="Unassembled WGS sequence"/>
</dbReference>
<keyword evidence="2" id="KW-1185">Reference proteome</keyword>
<gene>
    <name evidence="1" type="ORF">MHUMG1_03513</name>
</gene>
<evidence type="ECO:0000313" key="1">
    <source>
        <dbReference type="EMBL" id="KAH0598219.1"/>
    </source>
</evidence>
<accession>A0A9P8S9D3</accession>
<reference evidence="1 2" key="1">
    <citation type="submission" date="2020-07" db="EMBL/GenBank/DDBJ databases">
        <title>Metarhizium humberi genome.</title>
        <authorList>
            <person name="Lysoe E."/>
        </authorList>
    </citation>
    <scope>NUCLEOTIDE SEQUENCE [LARGE SCALE GENOMIC DNA]</scope>
    <source>
        <strain evidence="1 2">ESALQ1638</strain>
    </source>
</reference>
<comment type="caution">
    <text evidence="1">The sequence shown here is derived from an EMBL/GenBank/DDBJ whole genome shotgun (WGS) entry which is preliminary data.</text>
</comment>
<dbReference type="AlphaFoldDB" id="A0A9P8S9D3"/>
<organism evidence="1 2">
    <name type="scientific">Metarhizium humberi</name>
    <dbReference type="NCBI Taxonomy" id="2596975"/>
    <lineage>
        <taxon>Eukaryota</taxon>
        <taxon>Fungi</taxon>
        <taxon>Dikarya</taxon>
        <taxon>Ascomycota</taxon>
        <taxon>Pezizomycotina</taxon>
        <taxon>Sordariomycetes</taxon>
        <taxon>Hypocreomycetidae</taxon>
        <taxon>Hypocreales</taxon>
        <taxon>Clavicipitaceae</taxon>
        <taxon>Metarhizium</taxon>
    </lineage>
</organism>
<protein>
    <submittedName>
        <fullName evidence="1">Uncharacterized protein</fullName>
    </submittedName>
</protein>
<sequence>MRSSGGNDGRAEWFGNTVQFTTIQVGRRQPFYPTHGSLPQAADAMADIHSSTDTAASALPRAHRVSASRHGLLLRENLFLHKPPQWFNRTPRHNLRHALHGSDAIQRPRCVVHHGSGEISGLGAATTRLLPTKAGALPQGCLVDLVRRAWALLTALPFRNLPSATSATGTKYGRAATGADWPRDIDDSQPPRDWCVQPATAPVPVLGGELMQKARADDAREPVEQRAFAGSYILAGRPGLARDQCSSTLATAPVRR</sequence>
<proteinExistence type="predicted"/>